<comment type="similarity">
    <text evidence="2 14">Belongs to the peptidase M50B family.</text>
</comment>
<dbReference type="InterPro" id="IPR008915">
    <property type="entry name" value="Peptidase_M50"/>
</dbReference>
<comment type="cofactor">
    <cofactor evidence="14 16">
        <name>Zn(2+)</name>
        <dbReference type="ChEBI" id="CHEBI:29105"/>
    </cofactor>
    <text evidence="14 16">Binds 1 zinc ion per subunit.</text>
</comment>
<dbReference type="InterPro" id="IPR016483">
    <property type="entry name" value="UCP006404_Pept_M50_CBS"/>
</dbReference>
<evidence type="ECO:0000259" key="17">
    <source>
        <dbReference type="Pfam" id="PF02163"/>
    </source>
</evidence>
<gene>
    <name evidence="18" type="ORF">N868_12600</name>
</gene>
<evidence type="ECO:0000256" key="13">
    <source>
        <dbReference type="ARBA" id="ARBA00023136"/>
    </source>
</evidence>
<feature type="transmembrane region" description="Helical" evidence="14">
    <location>
        <begin position="191"/>
        <end position="210"/>
    </location>
</feature>
<evidence type="ECO:0000256" key="4">
    <source>
        <dbReference type="ARBA" id="ARBA00022670"/>
    </source>
</evidence>
<evidence type="ECO:0000313" key="18">
    <source>
        <dbReference type="EMBL" id="KGM11000.1"/>
    </source>
</evidence>
<evidence type="ECO:0000256" key="11">
    <source>
        <dbReference type="ARBA" id="ARBA00023049"/>
    </source>
</evidence>
<keyword evidence="6 14" id="KW-0479">Metal-binding</keyword>
<evidence type="ECO:0000256" key="5">
    <source>
        <dbReference type="ARBA" id="ARBA00022692"/>
    </source>
</evidence>
<evidence type="ECO:0000256" key="15">
    <source>
        <dbReference type="PIRSR" id="PIRSR006404-1"/>
    </source>
</evidence>
<evidence type="ECO:0000256" key="1">
    <source>
        <dbReference type="ARBA" id="ARBA00004651"/>
    </source>
</evidence>
<comment type="caution">
    <text evidence="18">The sequence shown here is derived from an EMBL/GenBank/DDBJ whole genome shotgun (WGS) entry which is preliminary data.</text>
</comment>
<dbReference type="GO" id="GO:0005886">
    <property type="term" value="C:plasma membrane"/>
    <property type="evidence" value="ECO:0007669"/>
    <property type="project" value="UniProtKB-SubCell"/>
</dbReference>
<feature type="binding site" evidence="16">
    <location>
        <position position="76"/>
    </location>
    <ligand>
        <name>Zn(2+)</name>
        <dbReference type="ChEBI" id="CHEBI:29105"/>
        <note>catalytic</note>
    </ligand>
</feature>
<accession>A0A0A0BSU2</accession>
<dbReference type="Pfam" id="PF02163">
    <property type="entry name" value="Peptidase_M50"/>
    <property type="match status" value="2"/>
</dbReference>
<keyword evidence="12" id="KW-0129">CBS domain</keyword>
<evidence type="ECO:0000313" key="19">
    <source>
        <dbReference type="Proteomes" id="UP000029839"/>
    </source>
</evidence>
<evidence type="ECO:0000256" key="10">
    <source>
        <dbReference type="ARBA" id="ARBA00022989"/>
    </source>
</evidence>
<dbReference type="GO" id="GO:0006508">
    <property type="term" value="P:proteolysis"/>
    <property type="evidence" value="ECO:0007669"/>
    <property type="project" value="UniProtKB-KW"/>
</dbReference>
<feature type="transmembrane region" description="Helical" evidence="14">
    <location>
        <begin position="20"/>
        <end position="40"/>
    </location>
</feature>
<evidence type="ECO:0000256" key="7">
    <source>
        <dbReference type="ARBA" id="ARBA00022737"/>
    </source>
</evidence>
<keyword evidence="13 14" id="KW-0472">Membrane</keyword>
<dbReference type="PANTHER" id="PTHR39188:SF3">
    <property type="entry name" value="STAGE IV SPORULATION PROTEIN FB"/>
    <property type="match status" value="1"/>
</dbReference>
<dbReference type="GO" id="GO:0046872">
    <property type="term" value="F:metal ion binding"/>
    <property type="evidence" value="ECO:0007669"/>
    <property type="project" value="UniProtKB-UniRule"/>
</dbReference>
<protein>
    <recommendedName>
        <fullName evidence="14">Zinc metalloprotease</fullName>
    </recommendedName>
</protein>
<dbReference type="PIRSF" id="PIRSF006404">
    <property type="entry name" value="UCP006404_Pept_M50_CBS"/>
    <property type="match status" value="1"/>
</dbReference>
<dbReference type="AlphaFoldDB" id="A0A0A0BSU2"/>
<evidence type="ECO:0000256" key="16">
    <source>
        <dbReference type="PIRSR" id="PIRSR006404-2"/>
    </source>
</evidence>
<organism evidence="18 19">
    <name type="scientific">Cellulomonas carbonis T26</name>
    <dbReference type="NCBI Taxonomy" id="947969"/>
    <lineage>
        <taxon>Bacteria</taxon>
        <taxon>Bacillati</taxon>
        <taxon>Actinomycetota</taxon>
        <taxon>Actinomycetes</taxon>
        <taxon>Micrococcales</taxon>
        <taxon>Cellulomonadaceae</taxon>
        <taxon>Cellulomonas</taxon>
    </lineage>
</organism>
<evidence type="ECO:0000256" key="14">
    <source>
        <dbReference type="PIRNR" id="PIRNR006404"/>
    </source>
</evidence>
<dbReference type="Proteomes" id="UP000029839">
    <property type="component" value="Unassembled WGS sequence"/>
</dbReference>
<keyword evidence="7" id="KW-0677">Repeat</keyword>
<feature type="domain" description="Peptidase M50" evidence="17">
    <location>
        <begin position="61"/>
        <end position="133"/>
    </location>
</feature>
<keyword evidence="4 14" id="KW-0645">Protease</keyword>
<evidence type="ECO:0000256" key="8">
    <source>
        <dbReference type="ARBA" id="ARBA00022801"/>
    </source>
</evidence>
<sequence>MQTPRDARTRGWVVGRAAGAPVVVSPGWVLAAVVLTVLFAPTVRSIAFVDEVGAYAVSAVFVLLLLGSVFLHELAHALVARRQGVRVEELAVTLLGGHTRLGGSAPTPRASALVAASGPLVNLVLGGAAWLAAELLAPTSRGSVVWLLLVAAALANGFVGLFNLVPGLPLDGGRVLEAAVWRVTGSRSRGTAVAGWVGRAVAVLVVVWGVGRPLLAGGRPDAVGLLWTVLIGAFLWSGAGQAVRAARADGRAARVTVRGLMRPAVAVPARGTLLDLDTAVAHAAAPVQDAVLLAGDGRPVAVVDAAAALSVPDERRARTALSAVALPLPEGASVDVGLTGPDALRAVAALARVTPTVAVVDGVRVVGVLRSQDVVRALRAT</sequence>
<reference evidence="18 19" key="2">
    <citation type="journal article" date="2015" name="Stand. Genomic Sci.">
        <title>Draft genome sequence of Cellulomonas carbonis T26(T) and comparative analysis of six Cellulomonas genomes.</title>
        <authorList>
            <person name="Zhuang W."/>
            <person name="Zhang S."/>
            <person name="Xia X."/>
            <person name="Wang G."/>
        </authorList>
    </citation>
    <scope>NUCLEOTIDE SEQUENCE [LARGE SCALE GENOMIC DNA]</scope>
    <source>
        <strain evidence="18 19">T26</strain>
    </source>
</reference>
<keyword evidence="5 14" id="KW-0812">Transmembrane</keyword>
<keyword evidence="3 14" id="KW-1003">Cell membrane</keyword>
<dbReference type="RefSeq" id="WP_043605698.1">
    <property type="nucleotide sequence ID" value="NZ_AXCY01000033.1"/>
</dbReference>
<dbReference type="PANTHER" id="PTHR39188">
    <property type="entry name" value="MEMBRANE-ASSOCIATED ZINC METALLOPROTEASE M50B"/>
    <property type="match status" value="1"/>
</dbReference>
<name>A0A0A0BSU2_9CELL</name>
<feature type="active site" evidence="15">
    <location>
        <position position="73"/>
    </location>
</feature>
<evidence type="ECO:0000256" key="6">
    <source>
        <dbReference type="ARBA" id="ARBA00022723"/>
    </source>
</evidence>
<comment type="subcellular location">
    <subcellularLocation>
        <location evidence="1 14">Cell membrane</location>
        <topology evidence="1 14">Multi-pass membrane protein</topology>
    </subcellularLocation>
</comment>
<feature type="transmembrane region" description="Helical" evidence="14">
    <location>
        <begin position="52"/>
        <end position="72"/>
    </location>
</feature>
<keyword evidence="9 14" id="KW-0862">Zinc</keyword>
<dbReference type="OrthoDB" id="9781963at2"/>
<keyword evidence="11 14" id="KW-0482">Metalloprotease</keyword>
<dbReference type="GO" id="GO:0008237">
    <property type="term" value="F:metallopeptidase activity"/>
    <property type="evidence" value="ECO:0007669"/>
    <property type="project" value="UniProtKB-UniRule"/>
</dbReference>
<feature type="transmembrane region" description="Helical" evidence="14">
    <location>
        <begin position="222"/>
        <end position="243"/>
    </location>
</feature>
<keyword evidence="8 14" id="KW-0378">Hydrolase</keyword>
<feature type="domain" description="Peptidase M50" evidence="17">
    <location>
        <begin position="145"/>
        <end position="203"/>
    </location>
</feature>
<evidence type="ECO:0000256" key="12">
    <source>
        <dbReference type="ARBA" id="ARBA00023122"/>
    </source>
</evidence>
<proteinExistence type="inferred from homology"/>
<reference evidence="18 19" key="1">
    <citation type="submission" date="2013-08" db="EMBL/GenBank/DDBJ databases">
        <title>Genome sequencing of Cellulomonas carbonis T26.</title>
        <authorList>
            <person name="Chen F."/>
            <person name="Li Y."/>
            <person name="Wang G."/>
        </authorList>
    </citation>
    <scope>NUCLEOTIDE SEQUENCE [LARGE SCALE GENOMIC DNA]</scope>
    <source>
        <strain evidence="18 19">T26</strain>
    </source>
</reference>
<evidence type="ECO:0000256" key="2">
    <source>
        <dbReference type="ARBA" id="ARBA00007931"/>
    </source>
</evidence>
<feature type="binding site" evidence="16">
    <location>
        <position position="72"/>
    </location>
    <ligand>
        <name>Zn(2+)</name>
        <dbReference type="ChEBI" id="CHEBI:29105"/>
        <note>catalytic</note>
    </ligand>
</feature>
<dbReference type="EMBL" id="AXCY01000033">
    <property type="protein sequence ID" value="KGM11000.1"/>
    <property type="molecule type" value="Genomic_DNA"/>
</dbReference>
<feature type="transmembrane region" description="Helical" evidence="14">
    <location>
        <begin position="110"/>
        <end position="133"/>
    </location>
</feature>
<keyword evidence="10 14" id="KW-1133">Transmembrane helix</keyword>
<evidence type="ECO:0000256" key="9">
    <source>
        <dbReference type="ARBA" id="ARBA00022833"/>
    </source>
</evidence>
<keyword evidence="19" id="KW-1185">Reference proteome</keyword>
<evidence type="ECO:0000256" key="3">
    <source>
        <dbReference type="ARBA" id="ARBA00022475"/>
    </source>
</evidence>
<feature type="binding site" evidence="16">
    <location>
        <position position="171"/>
    </location>
    <ligand>
        <name>Zn(2+)</name>
        <dbReference type="ChEBI" id="CHEBI:29105"/>
        <note>catalytic</note>
    </ligand>
</feature>
<feature type="transmembrane region" description="Helical" evidence="14">
    <location>
        <begin position="145"/>
        <end position="170"/>
    </location>
</feature>